<organism evidence="1 2">
    <name type="scientific">Oopsacas minuta</name>
    <dbReference type="NCBI Taxonomy" id="111878"/>
    <lineage>
        <taxon>Eukaryota</taxon>
        <taxon>Metazoa</taxon>
        <taxon>Porifera</taxon>
        <taxon>Hexactinellida</taxon>
        <taxon>Hexasterophora</taxon>
        <taxon>Lyssacinosida</taxon>
        <taxon>Leucopsacidae</taxon>
        <taxon>Oopsacas</taxon>
    </lineage>
</organism>
<evidence type="ECO:0000313" key="1">
    <source>
        <dbReference type="EMBL" id="KAI6649915.1"/>
    </source>
</evidence>
<accession>A0AAV7JN93</accession>
<dbReference type="AlphaFoldDB" id="A0AAV7JN93"/>
<proteinExistence type="predicted"/>
<name>A0AAV7JN93_9METZ</name>
<reference evidence="1 2" key="1">
    <citation type="journal article" date="2023" name="BMC Biol.">
        <title>The compact genome of the sponge Oopsacas minuta (Hexactinellida) is lacking key metazoan core genes.</title>
        <authorList>
            <person name="Santini S."/>
            <person name="Schenkelaars Q."/>
            <person name="Jourda C."/>
            <person name="Duchesne M."/>
            <person name="Belahbib H."/>
            <person name="Rocher C."/>
            <person name="Selva M."/>
            <person name="Riesgo A."/>
            <person name="Vervoort M."/>
            <person name="Leys S.P."/>
            <person name="Kodjabachian L."/>
            <person name="Le Bivic A."/>
            <person name="Borchiellini C."/>
            <person name="Claverie J.M."/>
            <person name="Renard E."/>
        </authorList>
    </citation>
    <scope>NUCLEOTIDE SEQUENCE [LARGE SCALE GENOMIC DNA]</scope>
    <source>
        <strain evidence="1">SPO-2</strain>
    </source>
</reference>
<evidence type="ECO:0000313" key="2">
    <source>
        <dbReference type="Proteomes" id="UP001165289"/>
    </source>
</evidence>
<dbReference type="EMBL" id="JAKMXF010000317">
    <property type="protein sequence ID" value="KAI6649915.1"/>
    <property type="molecule type" value="Genomic_DNA"/>
</dbReference>
<gene>
    <name evidence="1" type="ORF">LOD99_6464</name>
</gene>
<protein>
    <submittedName>
        <fullName evidence="1">Uncharacterized protein</fullName>
    </submittedName>
</protein>
<sequence>MFQRSISHQSASYSPLISRKISCCGPHNIRVHKSYQEISSYPASSVALKQQFKEQLGFSITSISSKDVAKAINLFTEDLSSYYQIAAKELTTLINLTIPTCKATLPALSGNTKQVCLKLQFLPSSFPFSSSHSIASDTSIQSSLLKRDQLTRHVSKVMQLASGLPKHIIYKNVSISAVKWEYCTVFVSIALPMLLGCLAGRGYTFSPKWNDAAYEKLFKHALITTSYKHDQKMERFNQSLNASYSSANKISPTISLPDCTIEGSASCQEYQTLRSHSEPCIENTHYHISEGELLDFSRKNLTILQGNEAGSTYHNPQNGSNLALIGMMEMLGFSISKDSMRVKESLKAHLSLQKGDGLEFKLEFSQATQVDKTPKRKISHA</sequence>
<dbReference type="Proteomes" id="UP001165289">
    <property type="component" value="Unassembled WGS sequence"/>
</dbReference>
<comment type="caution">
    <text evidence="1">The sequence shown here is derived from an EMBL/GenBank/DDBJ whole genome shotgun (WGS) entry which is preliminary data.</text>
</comment>
<keyword evidence="2" id="KW-1185">Reference proteome</keyword>